<dbReference type="GO" id="GO:0008270">
    <property type="term" value="F:zinc ion binding"/>
    <property type="evidence" value="ECO:0007669"/>
    <property type="project" value="UniProtKB-KW"/>
</dbReference>
<dbReference type="SUPFAM" id="SSF57850">
    <property type="entry name" value="RING/U-box"/>
    <property type="match status" value="1"/>
</dbReference>
<reference evidence="13 14" key="1">
    <citation type="submission" date="2024-01" db="EMBL/GenBank/DDBJ databases">
        <title>Genome assemblies of Stephania.</title>
        <authorList>
            <person name="Yang L."/>
        </authorList>
    </citation>
    <scope>NUCLEOTIDE SEQUENCE [LARGE SCALE GENOMIC DNA]</scope>
    <source>
        <strain evidence="13">QJT</strain>
        <tissue evidence="13">Leaf</tissue>
    </source>
</reference>
<dbReference type="Proteomes" id="UP001417504">
    <property type="component" value="Unassembled WGS sequence"/>
</dbReference>
<comment type="caution">
    <text evidence="13">The sequence shown here is derived from an EMBL/GenBank/DDBJ whole genome shotgun (WGS) entry which is preliminary data.</text>
</comment>
<evidence type="ECO:0000256" key="10">
    <source>
        <dbReference type="SAM" id="MobiDB-lite"/>
    </source>
</evidence>
<evidence type="ECO:0000256" key="5">
    <source>
        <dbReference type="ARBA" id="ARBA00022833"/>
    </source>
</evidence>
<dbReference type="SMART" id="SM00184">
    <property type="entry name" value="RING"/>
    <property type="match status" value="1"/>
</dbReference>
<feature type="region of interest" description="Disordered" evidence="10">
    <location>
        <begin position="65"/>
        <end position="87"/>
    </location>
</feature>
<evidence type="ECO:0000256" key="4">
    <source>
        <dbReference type="ARBA" id="ARBA00022723"/>
    </source>
</evidence>
<evidence type="ECO:0000256" key="8">
    <source>
        <dbReference type="ARBA" id="ARBA00024209"/>
    </source>
</evidence>
<comment type="similarity">
    <text evidence="8">Belongs to the RING-type zinc finger family. ATL subfamily.</text>
</comment>
<dbReference type="PROSITE" id="PS50089">
    <property type="entry name" value="ZF_RING_2"/>
    <property type="match status" value="1"/>
</dbReference>
<evidence type="ECO:0000256" key="1">
    <source>
        <dbReference type="ARBA" id="ARBA00004167"/>
    </source>
</evidence>
<evidence type="ECO:0000256" key="2">
    <source>
        <dbReference type="ARBA" id="ARBA00022679"/>
    </source>
</evidence>
<keyword evidence="7 11" id="KW-0472">Membrane</keyword>
<evidence type="ECO:0000313" key="14">
    <source>
        <dbReference type="Proteomes" id="UP001417504"/>
    </source>
</evidence>
<evidence type="ECO:0000256" key="7">
    <source>
        <dbReference type="ARBA" id="ARBA00023136"/>
    </source>
</evidence>
<dbReference type="AlphaFoldDB" id="A0AAP0K7B7"/>
<keyword evidence="4" id="KW-0479">Metal-binding</keyword>
<keyword evidence="2" id="KW-0808">Transferase</keyword>
<feature type="compositionally biased region" description="Basic and acidic residues" evidence="10">
    <location>
        <begin position="203"/>
        <end position="215"/>
    </location>
</feature>
<dbReference type="Gene3D" id="3.30.40.10">
    <property type="entry name" value="Zinc/RING finger domain, C3HC4 (zinc finger)"/>
    <property type="match status" value="1"/>
</dbReference>
<keyword evidence="3 11" id="KW-0812">Transmembrane</keyword>
<dbReference type="InterPro" id="IPR044602">
    <property type="entry name" value="ATL10/ATL72-79-like"/>
</dbReference>
<dbReference type="GO" id="GO:0016020">
    <property type="term" value="C:membrane"/>
    <property type="evidence" value="ECO:0007669"/>
    <property type="project" value="UniProtKB-SubCell"/>
</dbReference>
<evidence type="ECO:0000256" key="6">
    <source>
        <dbReference type="ARBA" id="ARBA00022989"/>
    </source>
</evidence>
<evidence type="ECO:0000256" key="3">
    <source>
        <dbReference type="ARBA" id="ARBA00022692"/>
    </source>
</evidence>
<dbReference type="InterPro" id="IPR001841">
    <property type="entry name" value="Znf_RING"/>
</dbReference>
<proteinExistence type="inferred from homology"/>
<evidence type="ECO:0000256" key="11">
    <source>
        <dbReference type="SAM" id="Phobius"/>
    </source>
</evidence>
<dbReference type="Pfam" id="PF13639">
    <property type="entry name" value="zf-RING_2"/>
    <property type="match status" value="1"/>
</dbReference>
<evidence type="ECO:0000259" key="12">
    <source>
        <dbReference type="PROSITE" id="PS50089"/>
    </source>
</evidence>
<protein>
    <recommendedName>
        <fullName evidence="12">RING-type domain-containing protein</fullName>
    </recommendedName>
</protein>
<keyword evidence="6 11" id="KW-1133">Transmembrane helix</keyword>
<keyword evidence="14" id="KW-1185">Reference proteome</keyword>
<keyword evidence="5" id="KW-0862">Zinc</keyword>
<dbReference type="SMART" id="SM01197">
    <property type="entry name" value="FANCL_C"/>
    <property type="match status" value="1"/>
</dbReference>
<dbReference type="InterPro" id="IPR013083">
    <property type="entry name" value="Znf_RING/FYVE/PHD"/>
</dbReference>
<dbReference type="PANTHER" id="PTHR46905:SF1">
    <property type="entry name" value="RING-TYPE E3 UBIQUITIN TRANSFERASE"/>
    <property type="match status" value="1"/>
</dbReference>
<feature type="transmembrane region" description="Helical" evidence="11">
    <location>
        <begin position="36"/>
        <end position="61"/>
    </location>
</feature>
<keyword evidence="9" id="KW-0863">Zinc-finger</keyword>
<feature type="region of interest" description="Disordered" evidence="10">
    <location>
        <begin position="174"/>
        <end position="215"/>
    </location>
</feature>
<dbReference type="GO" id="GO:0016740">
    <property type="term" value="F:transferase activity"/>
    <property type="evidence" value="ECO:0007669"/>
    <property type="project" value="UniProtKB-KW"/>
</dbReference>
<feature type="domain" description="RING-type" evidence="12">
    <location>
        <begin position="111"/>
        <end position="154"/>
    </location>
</feature>
<dbReference type="EMBL" id="JBBNAE010000002">
    <property type="protein sequence ID" value="KAK9145950.1"/>
    <property type="molecule type" value="Genomic_DNA"/>
</dbReference>
<sequence length="215" mass="22863">MQPESPPQPLHTAIADPRESPWYPYDNASGHFDANLAMILIFLFCALICALALNAVIRFLLRRSSGSSSNTANPTAEASEKPPNAASAAVASPPTMVYSAGMKLAGAAAECAICLCEFVDGEGVRVLPRCKHGFHVKCIEDWLNSAHFSCPTCRSSCLVTATTATEEVVLHIEDPVPVPTSDQSSTPATTTSTSSTTATTEQLQRRSHEAERTAV</sequence>
<organism evidence="13 14">
    <name type="scientific">Stephania japonica</name>
    <dbReference type="NCBI Taxonomy" id="461633"/>
    <lineage>
        <taxon>Eukaryota</taxon>
        <taxon>Viridiplantae</taxon>
        <taxon>Streptophyta</taxon>
        <taxon>Embryophyta</taxon>
        <taxon>Tracheophyta</taxon>
        <taxon>Spermatophyta</taxon>
        <taxon>Magnoliopsida</taxon>
        <taxon>Ranunculales</taxon>
        <taxon>Menispermaceae</taxon>
        <taxon>Menispermoideae</taxon>
        <taxon>Cissampelideae</taxon>
        <taxon>Stephania</taxon>
    </lineage>
</organism>
<feature type="compositionally biased region" description="Low complexity" evidence="10">
    <location>
        <begin position="179"/>
        <end position="200"/>
    </location>
</feature>
<accession>A0AAP0K7B7</accession>
<dbReference type="GO" id="GO:0016567">
    <property type="term" value="P:protein ubiquitination"/>
    <property type="evidence" value="ECO:0007669"/>
    <property type="project" value="InterPro"/>
</dbReference>
<evidence type="ECO:0000256" key="9">
    <source>
        <dbReference type="PROSITE-ProRule" id="PRU00175"/>
    </source>
</evidence>
<name>A0AAP0K7B7_9MAGN</name>
<dbReference type="PANTHER" id="PTHR46905">
    <property type="entry name" value="RING-H2 FINGER PROTEIN ATL78"/>
    <property type="match status" value="1"/>
</dbReference>
<gene>
    <name evidence="13" type="ORF">Sjap_005853</name>
</gene>
<comment type="subcellular location">
    <subcellularLocation>
        <location evidence="1">Membrane</location>
        <topology evidence="1">Single-pass membrane protein</topology>
    </subcellularLocation>
</comment>
<evidence type="ECO:0000313" key="13">
    <source>
        <dbReference type="EMBL" id="KAK9145950.1"/>
    </source>
</evidence>